<dbReference type="AlphaFoldDB" id="A0A075N0X7"/>
<dbReference type="GeneID" id="41598765"/>
<dbReference type="GO" id="GO:0006107">
    <property type="term" value="P:oxaloacetate metabolic process"/>
    <property type="evidence" value="ECO:0007669"/>
    <property type="project" value="TreeGrafter"/>
</dbReference>
<evidence type="ECO:0000256" key="3">
    <source>
        <dbReference type="ARBA" id="ARBA00022842"/>
    </source>
</evidence>
<dbReference type="HOGENOM" id="CLU_044864_0_0_2"/>
<dbReference type="eggNOG" id="arCOG00760">
    <property type="taxonomic scope" value="Archaea"/>
</dbReference>
<keyword evidence="3" id="KW-0460">Magnesium</keyword>
<evidence type="ECO:0000259" key="4">
    <source>
        <dbReference type="Pfam" id="PF03328"/>
    </source>
</evidence>
<dbReference type="Proteomes" id="UP000028194">
    <property type="component" value="Chromosome"/>
</dbReference>
<dbReference type="EMBL" id="CP007174">
    <property type="protein sequence ID" value="AIF85139.1"/>
    <property type="molecule type" value="Genomic_DNA"/>
</dbReference>
<dbReference type="KEGG" id="nev:NTE_03105"/>
<keyword evidence="2" id="KW-0479">Metal-binding</keyword>
<gene>
    <name evidence="5" type="ORF">NTE_03105</name>
</gene>
<protein>
    <submittedName>
        <fullName evidence="5">Citrate lyase beta subunit</fullName>
        <ecNumber evidence="5">4.1.3.34</ecNumber>
        <ecNumber evidence="5">4.1.3.6</ecNumber>
    </submittedName>
</protein>
<reference evidence="5 6" key="1">
    <citation type="journal article" date="2014" name="PLoS ONE">
        <title>Genome Sequence of Candidatus Nitrososphaera evergladensis from Group I.1b Enriched from Everglades Soil Reveals Novel Genomic Features of the Ammonia-Oxidizing Archaea.</title>
        <authorList>
            <person name="Zhalnina K.V."/>
            <person name="Dias R."/>
            <person name="Leonard M.T."/>
            <person name="Dorr de Quadros P."/>
            <person name="Camargo F.A."/>
            <person name="Drew J.C."/>
            <person name="Farmerie W.G."/>
            <person name="Daroub S.H."/>
            <person name="Triplett E.W."/>
        </authorList>
    </citation>
    <scope>NUCLEOTIDE SEQUENCE [LARGE SCALE GENOMIC DNA]</scope>
    <source>
        <strain evidence="5 6">SR1</strain>
    </source>
</reference>
<evidence type="ECO:0000256" key="2">
    <source>
        <dbReference type="ARBA" id="ARBA00022723"/>
    </source>
</evidence>
<dbReference type="RefSeq" id="WP_148701587.1">
    <property type="nucleotide sequence ID" value="NZ_CP007174.1"/>
</dbReference>
<dbReference type="OrthoDB" id="9170at2157"/>
<evidence type="ECO:0000313" key="5">
    <source>
        <dbReference type="EMBL" id="AIF85139.1"/>
    </source>
</evidence>
<keyword evidence="5" id="KW-0456">Lyase</keyword>
<dbReference type="EC" id="4.1.3.6" evidence="5"/>
<dbReference type="PIRSF" id="PIRSF015582">
    <property type="entry name" value="Cit_lyase_B"/>
    <property type="match status" value="1"/>
</dbReference>
<accession>A0A075N0X7</accession>
<dbReference type="GO" id="GO:0008816">
    <property type="term" value="F:citryl-CoA lyase activity"/>
    <property type="evidence" value="ECO:0007669"/>
    <property type="project" value="UniProtKB-EC"/>
</dbReference>
<evidence type="ECO:0000256" key="1">
    <source>
        <dbReference type="ARBA" id="ARBA00001946"/>
    </source>
</evidence>
<proteinExistence type="predicted"/>
<evidence type="ECO:0000313" key="6">
    <source>
        <dbReference type="Proteomes" id="UP000028194"/>
    </source>
</evidence>
<dbReference type="InterPro" id="IPR011206">
    <property type="entry name" value="Citrate_lyase_beta/mcl1/mcl2"/>
</dbReference>
<dbReference type="SUPFAM" id="SSF51621">
    <property type="entry name" value="Phosphoenolpyruvate/pyruvate domain"/>
    <property type="match status" value="1"/>
</dbReference>
<dbReference type="EC" id="4.1.3.34" evidence="5"/>
<comment type="cofactor">
    <cofactor evidence="1">
        <name>Mg(2+)</name>
        <dbReference type="ChEBI" id="CHEBI:18420"/>
    </cofactor>
</comment>
<sequence length="287" mass="30980">MMFRTLIFVPGANARFVEKAKTLAADIVCFDLEDSVPANEKEAARKVIAGALAKRQEYQKPVYVRTNSPESGLIDADIKAVLQKGIDGLVIPKVNDANEVAEIVRAVSALEKERGTGRVALIPSIETARGVVNTYAISSADDRVSAVVFGVFDFLHDMRMDYDERDGSGYAYARAKIPVDARAAGVAAIDAIWQKVDDVEGLTQDAAVAKRLGYSGKSIIHPGQIEPVHKVFLPSKSEVEWAKKVVAALGEAMEKGTGRLAVRLEGRMIDAVHYKQAKSILEAAGQA</sequence>
<feature type="domain" description="HpcH/HpaI aldolase/citrate lyase" evidence="4">
    <location>
        <begin position="4"/>
        <end position="222"/>
    </location>
</feature>
<dbReference type="InterPro" id="IPR015813">
    <property type="entry name" value="Pyrv/PenolPyrv_kinase-like_dom"/>
</dbReference>
<name>A0A075N0X7_9ARCH</name>
<dbReference type="PANTHER" id="PTHR32308:SF0">
    <property type="entry name" value="HPCH_HPAI ALDOLASE_CITRATE LYASE DOMAIN-CONTAINING PROTEIN"/>
    <property type="match status" value="1"/>
</dbReference>
<dbReference type="Gene3D" id="3.20.20.60">
    <property type="entry name" value="Phosphoenolpyruvate-binding domains"/>
    <property type="match status" value="1"/>
</dbReference>
<dbReference type="PANTHER" id="PTHR32308">
    <property type="entry name" value="LYASE BETA SUBUNIT, PUTATIVE (AFU_ORTHOLOGUE AFUA_4G13030)-RELATED"/>
    <property type="match status" value="1"/>
</dbReference>
<keyword evidence="6" id="KW-1185">Reference proteome</keyword>
<dbReference type="Pfam" id="PF03328">
    <property type="entry name" value="HpcH_HpaI"/>
    <property type="match status" value="1"/>
</dbReference>
<dbReference type="InterPro" id="IPR005000">
    <property type="entry name" value="Aldolase/citrate-lyase_domain"/>
</dbReference>
<dbReference type="STRING" id="1459636.NTE_03105"/>
<dbReference type="GO" id="GO:0000287">
    <property type="term" value="F:magnesium ion binding"/>
    <property type="evidence" value="ECO:0007669"/>
    <property type="project" value="TreeGrafter"/>
</dbReference>
<dbReference type="InterPro" id="IPR040442">
    <property type="entry name" value="Pyrv_kinase-like_dom_sf"/>
</dbReference>
<organism evidence="5 6">
    <name type="scientific">Candidatus Nitrososphaera evergladensis SR1</name>
    <dbReference type="NCBI Taxonomy" id="1459636"/>
    <lineage>
        <taxon>Archaea</taxon>
        <taxon>Nitrososphaerota</taxon>
        <taxon>Nitrososphaeria</taxon>
        <taxon>Nitrososphaerales</taxon>
        <taxon>Nitrososphaeraceae</taxon>
        <taxon>Nitrososphaera</taxon>
    </lineage>
</organism>